<dbReference type="CDD" id="cd00093">
    <property type="entry name" value="HTH_XRE"/>
    <property type="match status" value="1"/>
</dbReference>
<dbReference type="InterPro" id="IPR001387">
    <property type="entry name" value="Cro/C1-type_HTH"/>
</dbReference>
<dbReference type="AlphaFoldDB" id="A0A2T4U1I2"/>
<dbReference type="GO" id="GO:0003677">
    <property type="term" value="F:DNA binding"/>
    <property type="evidence" value="ECO:0007669"/>
    <property type="project" value="InterPro"/>
</dbReference>
<evidence type="ECO:0000313" key="3">
    <source>
        <dbReference type="Proteomes" id="UP000241436"/>
    </source>
</evidence>
<keyword evidence="3" id="KW-1185">Reference proteome</keyword>
<gene>
    <name evidence="2" type="ORF">CLG94_00260</name>
</gene>
<proteinExistence type="predicted"/>
<evidence type="ECO:0000313" key="2">
    <source>
        <dbReference type="EMBL" id="PTL37223.1"/>
    </source>
</evidence>
<name>A0A2T4U1I2_9BACT</name>
<dbReference type="PROSITE" id="PS50943">
    <property type="entry name" value="HTH_CROC1"/>
    <property type="match status" value="1"/>
</dbReference>
<sequence>MSLVNRPGFRLEVFPGTGEHFEVTSEDQPTLTAFLLRRARQRAGLSLAQVAERLGATSINAYARYQQGRSSPDHPETLGAFRGCHAAPGPGPGRERDVMVEAAEPFVAAAGRHTRIGALRNFSARREKGAAPFSRSVPNCFKISGEILSIWQRINSD</sequence>
<dbReference type="Gene3D" id="1.10.260.40">
    <property type="entry name" value="lambda repressor-like DNA-binding domains"/>
    <property type="match status" value="1"/>
</dbReference>
<evidence type="ECO:0000259" key="1">
    <source>
        <dbReference type="PROSITE" id="PS50943"/>
    </source>
</evidence>
<dbReference type="InterPro" id="IPR010982">
    <property type="entry name" value="Lambda_DNA-bd_dom_sf"/>
</dbReference>
<comment type="caution">
    <text evidence="2">The sequence shown here is derived from an EMBL/GenBank/DDBJ whole genome shotgun (WGS) entry which is preliminary data.</text>
</comment>
<dbReference type="Proteomes" id="UP000241436">
    <property type="component" value="Unassembled WGS sequence"/>
</dbReference>
<accession>A0A2T4U1I2</accession>
<reference evidence="3" key="2">
    <citation type="journal article" date="2018" name="Environ. Microbiol.">
        <title>Bloom of a denitrifying methanotroph, 'Candidatus Methylomirabilis limnetica', in a deep stratified lake.</title>
        <authorList>
            <person name="Graf J.S."/>
            <person name="Mayr M.J."/>
            <person name="Marchant H.K."/>
            <person name="Tienken D."/>
            <person name="Hach P.F."/>
            <person name="Brand A."/>
            <person name="Schubert C.J."/>
            <person name="Kuypers M.M."/>
            <person name="Milucka J."/>
        </authorList>
    </citation>
    <scope>NUCLEOTIDE SEQUENCE [LARGE SCALE GENOMIC DNA]</scope>
    <source>
        <strain evidence="3">Zug</strain>
    </source>
</reference>
<dbReference type="EMBL" id="NVQC01000006">
    <property type="protein sequence ID" value="PTL37223.1"/>
    <property type="molecule type" value="Genomic_DNA"/>
</dbReference>
<reference evidence="2 3" key="1">
    <citation type="submission" date="2017-09" db="EMBL/GenBank/DDBJ databases">
        <title>Bloom of a denitrifying methanotroph, Candidatus Methylomirabilis limnetica, in a deep stratified lake.</title>
        <authorList>
            <person name="Graf J.S."/>
            <person name="Marchant H.K."/>
            <person name="Tienken D."/>
            <person name="Hach P.F."/>
            <person name="Brand A."/>
            <person name="Schubert C.J."/>
            <person name="Kuypers M.M."/>
            <person name="Milucka J."/>
        </authorList>
    </citation>
    <scope>NUCLEOTIDE SEQUENCE [LARGE SCALE GENOMIC DNA]</scope>
    <source>
        <strain evidence="2 3">Zug</strain>
    </source>
</reference>
<feature type="domain" description="HTH cro/C1-type" evidence="1">
    <location>
        <begin position="36"/>
        <end position="55"/>
    </location>
</feature>
<organism evidence="2 3">
    <name type="scientific">Candidatus Methylomirabilis limnetica</name>
    <dbReference type="NCBI Taxonomy" id="2033718"/>
    <lineage>
        <taxon>Bacteria</taxon>
        <taxon>Candidatus Methylomirabilota</taxon>
        <taxon>Candidatus Methylomirabilia</taxon>
        <taxon>Candidatus Methylomirabilales</taxon>
        <taxon>Candidatus Methylomirabilaceae</taxon>
        <taxon>Candidatus Methylomirabilis</taxon>
    </lineage>
</organism>
<dbReference type="Pfam" id="PF13560">
    <property type="entry name" value="HTH_31"/>
    <property type="match status" value="1"/>
</dbReference>
<dbReference type="SUPFAM" id="SSF47413">
    <property type="entry name" value="lambda repressor-like DNA-binding domains"/>
    <property type="match status" value="1"/>
</dbReference>
<protein>
    <recommendedName>
        <fullName evidence="1">HTH cro/C1-type domain-containing protein</fullName>
    </recommendedName>
</protein>